<dbReference type="AlphaFoldDB" id="A0A7S3ACA3"/>
<dbReference type="EMBL" id="HBHW01043828">
    <property type="protein sequence ID" value="CAE0065922.1"/>
    <property type="molecule type" value="Transcribed_RNA"/>
</dbReference>
<proteinExistence type="predicted"/>
<evidence type="ECO:0000313" key="2">
    <source>
        <dbReference type="EMBL" id="CAE0065922.1"/>
    </source>
</evidence>
<protein>
    <submittedName>
        <fullName evidence="2">Uncharacterized protein</fullName>
    </submittedName>
</protein>
<feature type="region of interest" description="Disordered" evidence="1">
    <location>
        <begin position="1"/>
        <end position="20"/>
    </location>
</feature>
<reference evidence="2" key="1">
    <citation type="submission" date="2021-01" db="EMBL/GenBank/DDBJ databases">
        <authorList>
            <person name="Corre E."/>
            <person name="Pelletier E."/>
            <person name="Niang G."/>
            <person name="Scheremetjew M."/>
            <person name="Finn R."/>
            <person name="Kale V."/>
            <person name="Holt S."/>
            <person name="Cochrane G."/>
            <person name="Meng A."/>
            <person name="Brown T."/>
            <person name="Cohen L."/>
        </authorList>
    </citation>
    <scope>NUCLEOTIDE SEQUENCE</scope>
    <source>
        <strain evidence="2">CCMP 769</strain>
    </source>
</reference>
<evidence type="ECO:0000256" key="1">
    <source>
        <dbReference type="SAM" id="MobiDB-lite"/>
    </source>
</evidence>
<accession>A0A7S3ACA3</accession>
<feature type="compositionally biased region" description="Polar residues" evidence="1">
    <location>
        <begin position="1"/>
        <end position="16"/>
    </location>
</feature>
<name>A0A7S3ACA3_9RHOD</name>
<organism evidence="2">
    <name type="scientific">Rhodosorus marinus</name>
    <dbReference type="NCBI Taxonomy" id="101924"/>
    <lineage>
        <taxon>Eukaryota</taxon>
        <taxon>Rhodophyta</taxon>
        <taxon>Stylonematophyceae</taxon>
        <taxon>Stylonematales</taxon>
        <taxon>Stylonemataceae</taxon>
        <taxon>Rhodosorus</taxon>
    </lineage>
</organism>
<sequence length="105" mass="11280">MVGGMSESNKSVQVSPSDPVKIMGPSSAGIYSTSPPIYASPNSFPTNFTLGGMDEHSIDDLSDTIAYSFPKSKIKVLLLENISATAVNLFERQSFSVRVHATFSF</sequence>
<gene>
    <name evidence="2" type="ORF">RMAR00112_LOCUS33994</name>
</gene>